<dbReference type="InterPro" id="IPR050319">
    <property type="entry name" value="ABC_transp_ATP-bind"/>
</dbReference>
<name>A0A0L6W5X5_9FIRM</name>
<dbReference type="GO" id="GO:0055085">
    <property type="term" value="P:transmembrane transport"/>
    <property type="evidence" value="ECO:0007669"/>
    <property type="project" value="UniProtKB-ARBA"/>
</dbReference>
<evidence type="ECO:0000259" key="5">
    <source>
        <dbReference type="PROSITE" id="PS50893"/>
    </source>
</evidence>
<dbReference type="PROSITE" id="PS00211">
    <property type="entry name" value="ABC_TRANSPORTER_1"/>
    <property type="match status" value="1"/>
</dbReference>
<dbReference type="InterPro" id="IPR017871">
    <property type="entry name" value="ABC_transporter-like_CS"/>
</dbReference>
<protein>
    <submittedName>
        <fullName evidence="6">Oligopeptide/dipeptide ABC transporter ATPase</fullName>
    </submittedName>
</protein>
<dbReference type="GO" id="GO:0005524">
    <property type="term" value="F:ATP binding"/>
    <property type="evidence" value="ECO:0007669"/>
    <property type="project" value="UniProtKB-KW"/>
</dbReference>
<keyword evidence="7" id="KW-1185">Reference proteome</keyword>
<proteinExistence type="inferred from homology"/>
<dbReference type="AlphaFoldDB" id="A0A0L6W5X5"/>
<evidence type="ECO:0000256" key="3">
    <source>
        <dbReference type="ARBA" id="ARBA00022741"/>
    </source>
</evidence>
<dbReference type="SMART" id="SM00382">
    <property type="entry name" value="AAA"/>
    <property type="match status" value="1"/>
</dbReference>
<dbReference type="InterPro" id="IPR003593">
    <property type="entry name" value="AAA+_ATPase"/>
</dbReference>
<comment type="similarity">
    <text evidence="1">Belongs to the ABC transporter superfamily.</text>
</comment>
<accession>A0A0L6W5X5</accession>
<dbReference type="Pfam" id="PF08352">
    <property type="entry name" value="oligo_HPY"/>
    <property type="match status" value="1"/>
</dbReference>
<dbReference type="GO" id="GO:0016887">
    <property type="term" value="F:ATP hydrolysis activity"/>
    <property type="evidence" value="ECO:0007669"/>
    <property type="project" value="InterPro"/>
</dbReference>
<sequence>MNEVLIRTEKLNKLFPVKGHKGKTVKAVTDVSLNIYRGRTLGVVGESGSGKSTLGRLILRLIEPTSGECFYGDKNVYSLSRKELNLLREKMQIVFQDPFSSLNPRQKIGSILWEPLVIHNRTSGLNKEKVVGELLNKVGLGEEAANRYPHEFSGGQRQRIAIARALALKPEFVVCDEPVSALDVSIQSQIINLLEELRQKENITYMFIAHGLNVVRHISDYVAVMYLGEVVEYAAVDDLFSSPLHPYTKMLIGAAPEPDPRVQLDFNLIQGEIPSPIDPPPGCRFHTRCRYATEACRQTSPPVKNISEDRWVRCHLYK</sequence>
<keyword evidence="2" id="KW-0813">Transport</keyword>
<dbReference type="Proteomes" id="UP000037175">
    <property type="component" value="Unassembled WGS sequence"/>
</dbReference>
<evidence type="ECO:0000313" key="6">
    <source>
        <dbReference type="EMBL" id="KNZ70977.1"/>
    </source>
</evidence>
<comment type="caution">
    <text evidence="6">The sequence shown here is derived from an EMBL/GenBank/DDBJ whole genome shotgun (WGS) entry which is preliminary data.</text>
</comment>
<dbReference type="SUPFAM" id="SSF52540">
    <property type="entry name" value="P-loop containing nucleoside triphosphate hydrolases"/>
    <property type="match status" value="1"/>
</dbReference>
<keyword evidence="3" id="KW-0547">Nucleotide-binding</keyword>
<dbReference type="NCBIfam" id="TIGR01727">
    <property type="entry name" value="oligo_HPY"/>
    <property type="match status" value="1"/>
</dbReference>
<dbReference type="GO" id="GO:0015833">
    <property type="term" value="P:peptide transport"/>
    <property type="evidence" value="ECO:0007669"/>
    <property type="project" value="InterPro"/>
</dbReference>
<dbReference type="InterPro" id="IPR013563">
    <property type="entry name" value="Oligopep_ABC_C"/>
</dbReference>
<feature type="domain" description="ABC transporter" evidence="5">
    <location>
        <begin position="6"/>
        <end position="252"/>
    </location>
</feature>
<evidence type="ECO:0000256" key="2">
    <source>
        <dbReference type="ARBA" id="ARBA00022448"/>
    </source>
</evidence>
<dbReference type="Pfam" id="PF00005">
    <property type="entry name" value="ABC_tran"/>
    <property type="match status" value="1"/>
</dbReference>
<dbReference type="EMBL" id="LGTE01000001">
    <property type="protein sequence ID" value="KNZ70977.1"/>
    <property type="molecule type" value="Genomic_DNA"/>
</dbReference>
<dbReference type="Gene3D" id="3.40.50.300">
    <property type="entry name" value="P-loop containing nucleotide triphosphate hydrolases"/>
    <property type="match status" value="1"/>
</dbReference>
<dbReference type="PROSITE" id="PS50893">
    <property type="entry name" value="ABC_TRANSPORTER_2"/>
    <property type="match status" value="1"/>
</dbReference>
<evidence type="ECO:0000313" key="7">
    <source>
        <dbReference type="Proteomes" id="UP000037175"/>
    </source>
</evidence>
<evidence type="ECO:0000256" key="4">
    <source>
        <dbReference type="ARBA" id="ARBA00022840"/>
    </source>
</evidence>
<organism evidence="6 7">
    <name type="scientific">Thermincola ferriacetica</name>
    <dbReference type="NCBI Taxonomy" id="281456"/>
    <lineage>
        <taxon>Bacteria</taxon>
        <taxon>Bacillati</taxon>
        <taxon>Bacillota</taxon>
        <taxon>Clostridia</taxon>
        <taxon>Eubacteriales</taxon>
        <taxon>Thermincolaceae</taxon>
        <taxon>Thermincola</taxon>
    </lineage>
</organism>
<keyword evidence="4" id="KW-0067">ATP-binding</keyword>
<dbReference type="InterPro" id="IPR027417">
    <property type="entry name" value="P-loop_NTPase"/>
</dbReference>
<dbReference type="PANTHER" id="PTHR43776">
    <property type="entry name" value="TRANSPORT ATP-BINDING PROTEIN"/>
    <property type="match status" value="1"/>
</dbReference>
<dbReference type="InterPro" id="IPR003439">
    <property type="entry name" value="ABC_transporter-like_ATP-bd"/>
</dbReference>
<gene>
    <name evidence="6" type="ORF">Tfer_0046</name>
</gene>
<dbReference type="FunFam" id="3.40.50.300:FF:000016">
    <property type="entry name" value="Oligopeptide ABC transporter ATP-binding component"/>
    <property type="match status" value="1"/>
</dbReference>
<reference evidence="7" key="1">
    <citation type="submission" date="2015-07" db="EMBL/GenBank/DDBJ databases">
        <title>Complete Genome of Thermincola ferriacetica strain Z-0001T.</title>
        <authorList>
            <person name="Lusk B."/>
            <person name="Badalamenti J.P."/>
            <person name="Parameswaran P."/>
            <person name="Bond D.R."/>
            <person name="Torres C.I."/>
        </authorList>
    </citation>
    <scope>NUCLEOTIDE SEQUENCE [LARGE SCALE GENOMIC DNA]</scope>
    <source>
        <strain evidence="7">Z-0001</strain>
    </source>
</reference>
<evidence type="ECO:0000256" key="1">
    <source>
        <dbReference type="ARBA" id="ARBA00005417"/>
    </source>
</evidence>
<dbReference type="RefSeq" id="WP_013119977.1">
    <property type="nucleotide sequence ID" value="NZ_LGTE01000001.1"/>
</dbReference>
<dbReference type="CDD" id="cd03257">
    <property type="entry name" value="ABC_NikE_OppD_transporters"/>
    <property type="match status" value="1"/>
</dbReference>
<dbReference type="PATRIC" id="fig|281456.6.peg.47"/>